<comment type="similarity">
    <text evidence="2">Belongs to the IQD family.</text>
</comment>
<dbReference type="EMBL" id="LSRQ01005221">
    <property type="protein sequence ID" value="OAY67903.1"/>
    <property type="molecule type" value="Genomic_DNA"/>
</dbReference>
<keyword evidence="6" id="KW-1185">Reference proteome</keyword>
<evidence type="ECO:0000256" key="3">
    <source>
        <dbReference type="SAM" id="MobiDB-lite"/>
    </source>
</evidence>
<dbReference type="RefSeq" id="XP_020097955.1">
    <property type="nucleotide sequence ID" value="XM_020242366.1"/>
</dbReference>
<dbReference type="Proteomes" id="UP000092600">
    <property type="component" value="Unassembled WGS sequence"/>
</dbReference>
<dbReference type="RefSeq" id="XP_020097954.1">
    <property type="nucleotide sequence ID" value="XM_020242365.1"/>
</dbReference>
<evidence type="ECO:0000313" key="6">
    <source>
        <dbReference type="Proteomes" id="UP000515123"/>
    </source>
</evidence>
<evidence type="ECO:0000256" key="2">
    <source>
        <dbReference type="ARBA" id="ARBA00024341"/>
    </source>
</evidence>
<dbReference type="PANTHER" id="PTHR32295">
    <property type="entry name" value="IQ-DOMAIN 5-RELATED"/>
    <property type="match status" value="1"/>
</dbReference>
<feature type="compositionally biased region" description="Polar residues" evidence="3">
    <location>
        <begin position="288"/>
        <end position="298"/>
    </location>
</feature>
<feature type="region of interest" description="Disordered" evidence="3">
    <location>
        <begin position="227"/>
        <end position="313"/>
    </location>
</feature>
<evidence type="ECO:0000256" key="1">
    <source>
        <dbReference type="ARBA" id="ARBA00022860"/>
    </source>
</evidence>
<name>A0A199USX8_ANACO</name>
<dbReference type="RefSeq" id="XP_020097957.1">
    <property type="nucleotide sequence ID" value="XM_020242368.1"/>
</dbReference>
<dbReference type="PROSITE" id="PS50096">
    <property type="entry name" value="IQ"/>
    <property type="match status" value="1"/>
</dbReference>
<dbReference type="Gramene" id="Aco010665.1.mrna1">
    <property type="protein sequence ID" value="Aco010665.1.mrna1"/>
    <property type="gene ID" value="Aco010665.1.path1"/>
</dbReference>
<sequence length="313" mass="35270">MGSGDWFRTIVRKKKTKLLKGSASQQSNGFKQRNQANKKFSKLLIAACNGNDSGITIEDLAATQIQTAFRRYRARKTLRCLKGMKRLNVLANGHPVKKQASTTLSYIQSWSRIQAEIRDRRASMVTEVRSRQKRQENQMKLEAKLHDLEVEWCGGPESIEEIIARIQLREEAAVKRERAMAYAFSHQWRANSGIGLGPFFYEVGKGNWGWSWIERWTAARPWEPRIPALSTSPKNAPTKTPSKVSKSTNQALPKALCQVKPTLADAKSSTKRSSLSNEEKAVAREPKTNSISSSQQKPKNQKAKEQKISSQTG</sequence>
<dbReference type="PANTHER" id="PTHR32295:SF93">
    <property type="entry name" value="PROTEIN IQ-DOMAIN 9"/>
    <property type="match status" value="1"/>
</dbReference>
<reference evidence="7 8" key="2">
    <citation type="submission" date="2025-04" db="UniProtKB">
        <authorList>
            <consortium name="RefSeq"/>
        </authorList>
    </citation>
    <scope>IDENTIFICATION</scope>
    <source>
        <tissue evidence="7 8">Leaf</tissue>
    </source>
</reference>
<gene>
    <name evidence="7 8 9 10" type="primary">LOC109716791</name>
    <name evidence="4" type="ORF">ACMD2_08734</name>
</gene>
<organism evidence="4 5">
    <name type="scientific">Ananas comosus</name>
    <name type="common">Pineapple</name>
    <name type="synonym">Ananas ananas</name>
    <dbReference type="NCBI Taxonomy" id="4615"/>
    <lineage>
        <taxon>Eukaryota</taxon>
        <taxon>Viridiplantae</taxon>
        <taxon>Streptophyta</taxon>
        <taxon>Embryophyta</taxon>
        <taxon>Tracheophyta</taxon>
        <taxon>Spermatophyta</taxon>
        <taxon>Magnoliopsida</taxon>
        <taxon>Liliopsida</taxon>
        <taxon>Poales</taxon>
        <taxon>Bromeliaceae</taxon>
        <taxon>Bromelioideae</taxon>
        <taxon>Ananas</taxon>
    </lineage>
</organism>
<dbReference type="GO" id="GO:0005516">
    <property type="term" value="F:calmodulin binding"/>
    <property type="evidence" value="ECO:0007669"/>
    <property type="project" value="UniProtKB-KW"/>
</dbReference>
<evidence type="ECO:0000313" key="9">
    <source>
        <dbReference type="RefSeq" id="XP_020097955.1"/>
    </source>
</evidence>
<reference evidence="4 5" key="1">
    <citation type="journal article" date="2016" name="DNA Res.">
        <title>The draft genome of MD-2 pineapple using hybrid error correction of long reads.</title>
        <authorList>
            <person name="Redwan R.M."/>
            <person name="Saidin A."/>
            <person name="Kumar S.V."/>
        </authorList>
    </citation>
    <scope>NUCLEOTIDE SEQUENCE [LARGE SCALE GENOMIC DNA]</scope>
    <source>
        <strain evidence="5">cv. MD2</strain>
        <tissue evidence="4">Leaf</tissue>
    </source>
</reference>
<evidence type="ECO:0000313" key="8">
    <source>
        <dbReference type="RefSeq" id="XP_020097954.1"/>
    </source>
</evidence>
<dbReference type="STRING" id="4615.A0A199USX8"/>
<keyword evidence="1" id="KW-0112">Calmodulin-binding</keyword>
<dbReference type="OrthoDB" id="1923765at2759"/>
<evidence type="ECO:0000313" key="7">
    <source>
        <dbReference type="RefSeq" id="XP_020097953.1"/>
    </source>
</evidence>
<dbReference type="Proteomes" id="UP000515123">
    <property type="component" value="Linkage group 10"/>
</dbReference>
<protein>
    <submittedName>
        <fullName evidence="4 7 8">Protein IQ-DOMAIN 1</fullName>
    </submittedName>
</protein>
<evidence type="ECO:0000313" key="5">
    <source>
        <dbReference type="Proteomes" id="UP000092600"/>
    </source>
</evidence>
<feature type="compositionally biased region" description="Basic and acidic residues" evidence="3">
    <location>
        <begin position="277"/>
        <end position="287"/>
    </location>
</feature>
<evidence type="ECO:0000313" key="10">
    <source>
        <dbReference type="RefSeq" id="XP_020097957.1"/>
    </source>
</evidence>
<dbReference type="GeneID" id="109716791"/>
<evidence type="ECO:0000313" key="4">
    <source>
        <dbReference type="EMBL" id="OAY67903.1"/>
    </source>
</evidence>
<feature type="compositionally biased region" description="Polar residues" evidence="3">
    <location>
        <begin position="229"/>
        <end position="251"/>
    </location>
</feature>
<proteinExistence type="inferred from homology"/>
<dbReference type="RefSeq" id="XP_020097953.1">
    <property type="nucleotide sequence ID" value="XM_020242364.1"/>
</dbReference>
<dbReference type="AlphaFoldDB" id="A0A199USX8"/>
<accession>A0A199USX8</accession>